<dbReference type="GO" id="GO:0003735">
    <property type="term" value="F:structural constituent of ribosome"/>
    <property type="evidence" value="ECO:0007669"/>
    <property type="project" value="InterPro"/>
</dbReference>
<gene>
    <name evidence="7 8" type="primary">rplR</name>
</gene>
<evidence type="ECO:0000313" key="8">
    <source>
        <dbReference type="EMBL" id="AKQ02106.1"/>
    </source>
</evidence>
<keyword evidence="5 7" id="KW-0687">Ribonucleoprotein</keyword>
<evidence type="ECO:0000256" key="5">
    <source>
        <dbReference type="ARBA" id="ARBA00023274"/>
    </source>
</evidence>
<dbReference type="PANTHER" id="PTHR12899">
    <property type="entry name" value="39S RIBOSOMAL PROTEIN L18, MITOCHONDRIAL"/>
    <property type="match status" value="1"/>
</dbReference>
<dbReference type="InterPro" id="IPR057268">
    <property type="entry name" value="Ribosomal_L18"/>
</dbReference>
<evidence type="ECO:0000256" key="7">
    <source>
        <dbReference type="HAMAP-Rule" id="MF_01337"/>
    </source>
</evidence>
<organism evidence="8">
    <name type="scientific">uncultured Chloroflexi bacterium Rifle_16ft_4_minimus_34323</name>
    <dbReference type="NCBI Taxonomy" id="1665070"/>
    <lineage>
        <taxon>Bacteria</taxon>
        <taxon>Bacillati</taxon>
        <taxon>Chloroflexota</taxon>
        <taxon>environmental samples</taxon>
    </lineage>
</organism>
<keyword evidence="2 7" id="KW-0699">rRNA-binding</keyword>
<dbReference type="PANTHER" id="PTHR12899:SF3">
    <property type="entry name" value="LARGE RIBOSOMAL SUBUNIT PROTEIN UL18M"/>
    <property type="match status" value="1"/>
</dbReference>
<dbReference type="GO" id="GO:0008097">
    <property type="term" value="F:5S rRNA binding"/>
    <property type="evidence" value="ECO:0007669"/>
    <property type="project" value="TreeGrafter"/>
</dbReference>
<dbReference type="GO" id="GO:0022625">
    <property type="term" value="C:cytosolic large ribosomal subunit"/>
    <property type="evidence" value="ECO:0007669"/>
    <property type="project" value="TreeGrafter"/>
</dbReference>
<dbReference type="Gene3D" id="3.30.420.100">
    <property type="match status" value="1"/>
</dbReference>
<sequence>MTQIASRGAARRKRHERIRLRVEGDPARPRLAVFRSLNHIYAQVIDDTTGITLAAASSLEQELRSGSGTKTQEAAAVGQLLASRAKSAGVERVVFDRAGYRYHGRVKSLAEAARGAGLDF</sequence>
<comment type="subunit">
    <text evidence="7">Part of the 50S ribosomal subunit; part of the 5S rRNA/L5/L18/L25 subcomplex. Contacts the 5S and 23S rRNAs.</text>
</comment>
<dbReference type="SUPFAM" id="SSF53137">
    <property type="entry name" value="Translational machinery components"/>
    <property type="match status" value="1"/>
</dbReference>
<dbReference type="NCBIfam" id="TIGR00060">
    <property type="entry name" value="L18_bact"/>
    <property type="match status" value="1"/>
</dbReference>
<keyword evidence="4 7" id="KW-0689">Ribosomal protein</keyword>
<dbReference type="InterPro" id="IPR005484">
    <property type="entry name" value="Ribosomal_uL18_bac/plant/anim"/>
</dbReference>
<dbReference type="Pfam" id="PF00861">
    <property type="entry name" value="Ribosomal_L18p"/>
    <property type="match status" value="1"/>
</dbReference>
<dbReference type="FunFam" id="3.30.420.100:FF:000001">
    <property type="entry name" value="50S ribosomal protein L18"/>
    <property type="match status" value="1"/>
</dbReference>
<evidence type="ECO:0000256" key="4">
    <source>
        <dbReference type="ARBA" id="ARBA00022980"/>
    </source>
</evidence>
<evidence type="ECO:0000256" key="3">
    <source>
        <dbReference type="ARBA" id="ARBA00022884"/>
    </source>
</evidence>
<name>A0A0H4T367_9CHLR</name>
<dbReference type="CDD" id="cd00432">
    <property type="entry name" value="Ribosomal_L18_L5e"/>
    <property type="match status" value="1"/>
</dbReference>
<keyword evidence="3 7" id="KW-0694">RNA-binding</keyword>
<evidence type="ECO:0000256" key="6">
    <source>
        <dbReference type="ARBA" id="ARBA00035197"/>
    </source>
</evidence>
<dbReference type="EMBL" id="KT006993">
    <property type="protein sequence ID" value="AKQ02106.1"/>
    <property type="molecule type" value="Genomic_DNA"/>
</dbReference>
<dbReference type="GO" id="GO:0006412">
    <property type="term" value="P:translation"/>
    <property type="evidence" value="ECO:0007669"/>
    <property type="project" value="UniProtKB-UniRule"/>
</dbReference>
<proteinExistence type="inferred from homology"/>
<comment type="similarity">
    <text evidence="1 7">Belongs to the universal ribosomal protein uL18 family.</text>
</comment>
<evidence type="ECO:0000256" key="1">
    <source>
        <dbReference type="ARBA" id="ARBA00007116"/>
    </source>
</evidence>
<reference evidence="8" key="1">
    <citation type="journal article" date="2015" name="ISME J.">
        <title>Aquifer environment selects for microbial species cohorts in sediment and groundwater.</title>
        <authorList>
            <person name="Hug L.A."/>
            <person name="Thomas B.C."/>
            <person name="Brown C.T."/>
            <person name="Frischkorn K.R."/>
            <person name="Williams K.H."/>
            <person name="Tringe S.G."/>
            <person name="Banfield J.F."/>
        </authorList>
    </citation>
    <scope>NUCLEOTIDE SEQUENCE</scope>
</reference>
<dbReference type="AlphaFoldDB" id="A0A0H4T367"/>
<comment type="function">
    <text evidence="7">This is one of the proteins that bind and probably mediate the attachment of the 5S RNA into the large ribosomal subunit, where it forms part of the central protuberance.</text>
</comment>
<dbReference type="HAMAP" id="MF_01337_B">
    <property type="entry name" value="Ribosomal_uL18_B"/>
    <property type="match status" value="1"/>
</dbReference>
<dbReference type="InterPro" id="IPR004389">
    <property type="entry name" value="Ribosomal_uL18_bac-type"/>
</dbReference>
<accession>A0A0H4T367</accession>
<evidence type="ECO:0000256" key="2">
    <source>
        <dbReference type="ARBA" id="ARBA00022730"/>
    </source>
</evidence>
<protein>
    <recommendedName>
        <fullName evidence="6 7">Large ribosomal subunit protein uL18</fullName>
    </recommendedName>
</protein>